<proteinExistence type="predicted"/>
<dbReference type="EMBL" id="LYVJ01000016">
    <property type="protein sequence ID" value="OBU64210.1"/>
    <property type="molecule type" value="Genomic_DNA"/>
</dbReference>
<evidence type="ECO:0000313" key="2">
    <source>
        <dbReference type="Proteomes" id="UP000092256"/>
    </source>
</evidence>
<reference evidence="1 2" key="1">
    <citation type="submission" date="2016-05" db="EMBL/GenBank/DDBJ databases">
        <title>Draft Genome Sequences of Stenotrophomonas maltophilia Strains Sm32COP, Sm41DVV, Sm46PAILV, SmF3, SmF22, SmSOFb1 and SmCVFa1, Isolated from Different Manures, in France.</title>
        <authorList>
            <person name="Nazaret S."/>
            <person name="Bodilis J."/>
        </authorList>
    </citation>
    <scope>NUCLEOTIDE SEQUENCE [LARGE SCALE GENOMIC DNA]</scope>
    <source>
        <strain evidence="1 2">Sm46PAILV</strain>
    </source>
</reference>
<dbReference type="Proteomes" id="UP000092256">
    <property type="component" value="Unassembled WGS sequence"/>
</dbReference>
<accession>A0A1A6XNE3</accession>
<sequence length="121" mass="13074">MKVQLQDQSVRLRLDEAELARLLAGESVENMTRFGGVEGWGMAVSLHGGAQPVLLDGGTFCRLVLPREPVEALATRLPCRDGLPFAIGLDDGGQLQLQFDVDVRDSVRQRGVARRSTASSA</sequence>
<dbReference type="RefSeq" id="WP_065200619.1">
    <property type="nucleotide sequence ID" value="NZ_LYVJ01000016.1"/>
</dbReference>
<protein>
    <submittedName>
        <fullName evidence="1">Uncharacterized protein</fullName>
    </submittedName>
</protein>
<evidence type="ECO:0000313" key="1">
    <source>
        <dbReference type="EMBL" id="OBU64210.1"/>
    </source>
</evidence>
<organism evidence="1 2">
    <name type="scientific">Stenotrophomonas maltophilia</name>
    <name type="common">Pseudomonas maltophilia</name>
    <name type="synonym">Xanthomonas maltophilia</name>
    <dbReference type="NCBI Taxonomy" id="40324"/>
    <lineage>
        <taxon>Bacteria</taxon>
        <taxon>Pseudomonadati</taxon>
        <taxon>Pseudomonadota</taxon>
        <taxon>Gammaproteobacteria</taxon>
        <taxon>Lysobacterales</taxon>
        <taxon>Lysobacteraceae</taxon>
        <taxon>Stenotrophomonas</taxon>
        <taxon>Stenotrophomonas maltophilia group</taxon>
    </lineage>
</organism>
<dbReference type="OrthoDB" id="6025662at2"/>
<gene>
    <name evidence="1" type="ORF">A9K58_17900</name>
</gene>
<dbReference type="AlphaFoldDB" id="A0A1A6XNE3"/>
<name>A0A1A6XNE3_STEMA</name>
<comment type="caution">
    <text evidence="1">The sequence shown here is derived from an EMBL/GenBank/DDBJ whole genome shotgun (WGS) entry which is preliminary data.</text>
</comment>